<dbReference type="PaxDb" id="35128-Thaps8853"/>
<organism evidence="2 3">
    <name type="scientific">Thalassiosira pseudonana</name>
    <name type="common">Marine diatom</name>
    <name type="synonym">Cyclotella nana</name>
    <dbReference type="NCBI Taxonomy" id="35128"/>
    <lineage>
        <taxon>Eukaryota</taxon>
        <taxon>Sar</taxon>
        <taxon>Stramenopiles</taxon>
        <taxon>Ochrophyta</taxon>
        <taxon>Bacillariophyta</taxon>
        <taxon>Coscinodiscophyceae</taxon>
        <taxon>Thalassiosirophycidae</taxon>
        <taxon>Thalassiosirales</taxon>
        <taxon>Thalassiosiraceae</taxon>
        <taxon>Thalassiosira</taxon>
    </lineage>
</organism>
<evidence type="ECO:0000313" key="3">
    <source>
        <dbReference type="Proteomes" id="UP000001449"/>
    </source>
</evidence>
<feature type="compositionally biased region" description="Low complexity" evidence="1">
    <location>
        <begin position="78"/>
        <end position="89"/>
    </location>
</feature>
<reference evidence="2 3" key="1">
    <citation type="journal article" date="2004" name="Science">
        <title>The genome of the diatom Thalassiosira pseudonana: ecology, evolution, and metabolism.</title>
        <authorList>
            <person name="Armbrust E.V."/>
            <person name="Berges J.A."/>
            <person name="Bowler C."/>
            <person name="Green B.R."/>
            <person name="Martinez D."/>
            <person name="Putnam N.H."/>
            <person name="Zhou S."/>
            <person name="Allen A.E."/>
            <person name="Apt K.E."/>
            <person name="Bechner M."/>
            <person name="Brzezinski M.A."/>
            <person name="Chaal B.K."/>
            <person name="Chiovitti A."/>
            <person name="Davis A.K."/>
            <person name="Demarest M.S."/>
            <person name="Detter J.C."/>
            <person name="Glavina T."/>
            <person name="Goodstein D."/>
            <person name="Hadi M.Z."/>
            <person name="Hellsten U."/>
            <person name="Hildebrand M."/>
            <person name="Jenkins B.D."/>
            <person name="Jurka J."/>
            <person name="Kapitonov V.V."/>
            <person name="Kroger N."/>
            <person name="Lau W.W."/>
            <person name="Lane T.W."/>
            <person name="Larimer F.W."/>
            <person name="Lippmeier J.C."/>
            <person name="Lucas S."/>
            <person name="Medina M."/>
            <person name="Montsant A."/>
            <person name="Obornik M."/>
            <person name="Parker M.S."/>
            <person name="Palenik B."/>
            <person name="Pazour G.J."/>
            <person name="Richardson P.M."/>
            <person name="Rynearson T.A."/>
            <person name="Saito M.A."/>
            <person name="Schwartz D.C."/>
            <person name="Thamatrakoln K."/>
            <person name="Valentin K."/>
            <person name="Vardi A."/>
            <person name="Wilkerson F.P."/>
            <person name="Rokhsar D.S."/>
        </authorList>
    </citation>
    <scope>NUCLEOTIDE SEQUENCE [LARGE SCALE GENOMIC DNA]</scope>
    <source>
        <strain evidence="2 3">CCMP1335</strain>
    </source>
</reference>
<dbReference type="RefSeq" id="XP_002296621.1">
    <property type="nucleotide sequence ID" value="XM_002296585.1"/>
</dbReference>
<dbReference type="KEGG" id="tps:THAPSDRAFT_8853"/>
<gene>
    <name evidence="2" type="ORF">THAPSDRAFT_8853</name>
</gene>
<dbReference type="InParanoid" id="B8LBG4"/>
<feature type="compositionally biased region" description="Low complexity" evidence="1">
    <location>
        <begin position="39"/>
        <end position="57"/>
    </location>
</feature>
<dbReference type="EMBL" id="DS999415">
    <property type="protein sequence ID" value="EED87317.1"/>
    <property type="molecule type" value="Genomic_DNA"/>
</dbReference>
<keyword evidence="3" id="KW-1185">Reference proteome</keyword>
<feature type="compositionally biased region" description="Polar residues" evidence="1">
    <location>
        <begin position="58"/>
        <end position="77"/>
    </location>
</feature>
<dbReference type="AlphaFoldDB" id="B8LBG4"/>
<evidence type="ECO:0000313" key="2">
    <source>
        <dbReference type="EMBL" id="EED87317.1"/>
    </source>
</evidence>
<dbReference type="GeneID" id="7445405"/>
<feature type="non-terminal residue" evidence="2">
    <location>
        <position position="100"/>
    </location>
</feature>
<dbReference type="HOGENOM" id="CLU_2313614_0_0_1"/>
<dbReference type="Proteomes" id="UP000001449">
    <property type="component" value="Chromosome 11"/>
</dbReference>
<feature type="region of interest" description="Disordered" evidence="1">
    <location>
        <begin position="26"/>
        <end position="100"/>
    </location>
</feature>
<sequence>MATASLSSSSCWAFSRSSALTTARLRRSSSTAVSGYGGRRSSSTTNAAAANYLQNQNHRSQSLSANAKRSEQQTRLFSTTEEISDSTTSNLSEEETLASL</sequence>
<proteinExistence type="predicted"/>
<name>B8LBG4_THAPS</name>
<evidence type="ECO:0000256" key="1">
    <source>
        <dbReference type="SAM" id="MobiDB-lite"/>
    </source>
</evidence>
<reference evidence="2 3" key="2">
    <citation type="journal article" date="2008" name="Nature">
        <title>The Phaeodactylum genome reveals the evolutionary history of diatom genomes.</title>
        <authorList>
            <person name="Bowler C."/>
            <person name="Allen A.E."/>
            <person name="Badger J.H."/>
            <person name="Grimwood J."/>
            <person name="Jabbari K."/>
            <person name="Kuo A."/>
            <person name="Maheswari U."/>
            <person name="Martens C."/>
            <person name="Maumus F."/>
            <person name="Otillar R.P."/>
            <person name="Rayko E."/>
            <person name="Salamov A."/>
            <person name="Vandepoele K."/>
            <person name="Beszteri B."/>
            <person name="Gruber A."/>
            <person name="Heijde M."/>
            <person name="Katinka M."/>
            <person name="Mock T."/>
            <person name="Valentin K."/>
            <person name="Verret F."/>
            <person name="Berges J.A."/>
            <person name="Brownlee C."/>
            <person name="Cadoret J.P."/>
            <person name="Chiovitti A."/>
            <person name="Choi C.J."/>
            <person name="Coesel S."/>
            <person name="De Martino A."/>
            <person name="Detter J.C."/>
            <person name="Durkin C."/>
            <person name="Falciatore A."/>
            <person name="Fournet J."/>
            <person name="Haruta M."/>
            <person name="Huysman M.J."/>
            <person name="Jenkins B.D."/>
            <person name="Jiroutova K."/>
            <person name="Jorgensen R.E."/>
            <person name="Joubert Y."/>
            <person name="Kaplan A."/>
            <person name="Kroger N."/>
            <person name="Kroth P.G."/>
            <person name="La Roche J."/>
            <person name="Lindquist E."/>
            <person name="Lommer M."/>
            <person name="Martin-Jezequel V."/>
            <person name="Lopez P.J."/>
            <person name="Lucas S."/>
            <person name="Mangogna M."/>
            <person name="McGinnis K."/>
            <person name="Medlin L.K."/>
            <person name="Montsant A."/>
            <person name="Oudot-Le Secq M.P."/>
            <person name="Napoli C."/>
            <person name="Obornik M."/>
            <person name="Parker M.S."/>
            <person name="Petit J.L."/>
            <person name="Porcel B.M."/>
            <person name="Poulsen N."/>
            <person name="Robison M."/>
            <person name="Rychlewski L."/>
            <person name="Rynearson T.A."/>
            <person name="Schmutz J."/>
            <person name="Shapiro H."/>
            <person name="Siaut M."/>
            <person name="Stanley M."/>
            <person name="Sussman M.R."/>
            <person name="Taylor A.R."/>
            <person name="Vardi A."/>
            <person name="von Dassow P."/>
            <person name="Vyverman W."/>
            <person name="Willis A."/>
            <person name="Wyrwicz L.S."/>
            <person name="Rokhsar D.S."/>
            <person name="Weissenbach J."/>
            <person name="Armbrust E.V."/>
            <person name="Green B.R."/>
            <person name="Van de Peer Y."/>
            <person name="Grigoriev I.V."/>
        </authorList>
    </citation>
    <scope>NUCLEOTIDE SEQUENCE [LARGE SCALE GENOMIC DNA]</scope>
    <source>
        <strain evidence="2 3">CCMP1335</strain>
    </source>
</reference>
<protein>
    <submittedName>
        <fullName evidence="2">Uncharacterized protein</fullName>
    </submittedName>
</protein>
<accession>B8LBG4</accession>